<feature type="region of interest" description="Disordered" evidence="6">
    <location>
        <begin position="789"/>
        <end position="809"/>
    </location>
</feature>
<feature type="compositionally biased region" description="Polar residues" evidence="6">
    <location>
        <begin position="287"/>
        <end position="303"/>
    </location>
</feature>
<dbReference type="AlphaFoldDB" id="A0A9P6QED1"/>
<reference evidence="8" key="1">
    <citation type="journal article" date="2020" name="Fungal Divers.">
        <title>Resolving the Mortierellaceae phylogeny through synthesis of multi-gene phylogenetics and phylogenomics.</title>
        <authorList>
            <person name="Vandepol N."/>
            <person name="Liber J."/>
            <person name="Desiro A."/>
            <person name="Na H."/>
            <person name="Kennedy M."/>
            <person name="Barry K."/>
            <person name="Grigoriev I.V."/>
            <person name="Miller A.N."/>
            <person name="O'Donnell K."/>
            <person name="Stajich J.E."/>
            <person name="Bonito G."/>
        </authorList>
    </citation>
    <scope>NUCLEOTIDE SEQUENCE</scope>
    <source>
        <strain evidence="8">KOD948</strain>
    </source>
</reference>
<feature type="binding site" evidence="4">
    <location>
        <position position="127"/>
    </location>
    <ligand>
        <name>Zn(2+)</name>
        <dbReference type="ChEBI" id="CHEBI:29105"/>
        <label>1</label>
    </ligand>
</feature>
<feature type="binding site" evidence="4">
    <location>
        <position position="368"/>
    </location>
    <ligand>
        <name>Zn(2+)</name>
        <dbReference type="ChEBI" id="CHEBI:29105"/>
        <label>1</label>
    </ligand>
</feature>
<keyword evidence="2 5" id="KW-0378">Hydrolase</keyword>
<accession>A0A9P6QED1</accession>
<dbReference type="PRINTS" id="PR00387">
    <property type="entry name" value="PDIESTERASE1"/>
</dbReference>
<feature type="compositionally biased region" description="Polar residues" evidence="6">
    <location>
        <begin position="711"/>
        <end position="729"/>
    </location>
</feature>
<feature type="region of interest" description="Disordered" evidence="6">
    <location>
        <begin position="234"/>
        <end position="350"/>
    </location>
</feature>
<feature type="region of interest" description="Disordered" evidence="6">
    <location>
        <begin position="836"/>
        <end position="857"/>
    </location>
</feature>
<dbReference type="OrthoDB" id="546632at2759"/>
<comment type="cofactor">
    <cofactor evidence="5">
        <name>a divalent metal cation</name>
        <dbReference type="ChEBI" id="CHEBI:60240"/>
    </cofactor>
    <text evidence="5">Binds 2 divalent metal cations per subunit. Site 1 may preferentially bind zinc ions, while site 2 has a preference for magnesium and/or manganese ions.</text>
</comment>
<feature type="binding site" evidence="4">
    <location>
        <position position="91"/>
    </location>
    <ligand>
        <name>Zn(2+)</name>
        <dbReference type="ChEBI" id="CHEBI:29105"/>
        <label>1</label>
    </ligand>
</feature>
<evidence type="ECO:0000256" key="5">
    <source>
        <dbReference type="RuleBase" id="RU363067"/>
    </source>
</evidence>
<dbReference type="InterPro" id="IPR023088">
    <property type="entry name" value="PDEase"/>
</dbReference>
<feature type="compositionally biased region" description="Low complexity" evidence="6">
    <location>
        <begin position="318"/>
        <end position="334"/>
    </location>
</feature>
<comment type="caution">
    <text evidence="8">The sequence shown here is derived from an EMBL/GenBank/DDBJ whole genome shotgun (WGS) entry which is preliminary data.</text>
</comment>
<organism evidence="8 9">
    <name type="scientific">Mortierella polycephala</name>
    <dbReference type="NCBI Taxonomy" id="41804"/>
    <lineage>
        <taxon>Eukaryota</taxon>
        <taxon>Fungi</taxon>
        <taxon>Fungi incertae sedis</taxon>
        <taxon>Mucoromycota</taxon>
        <taxon>Mortierellomycotina</taxon>
        <taxon>Mortierellomycetes</taxon>
        <taxon>Mortierellales</taxon>
        <taxon>Mortierellaceae</taxon>
        <taxon>Mortierella</taxon>
    </lineage>
</organism>
<evidence type="ECO:0000259" key="7">
    <source>
        <dbReference type="PROSITE" id="PS51845"/>
    </source>
</evidence>
<dbReference type="Pfam" id="PF00233">
    <property type="entry name" value="PDEase_I"/>
    <property type="match status" value="2"/>
</dbReference>
<feature type="region of interest" description="Disordered" evidence="6">
    <location>
        <begin position="600"/>
        <end position="658"/>
    </location>
</feature>
<name>A0A9P6QED1_9FUNG</name>
<feature type="compositionally biased region" description="Basic residues" evidence="6">
    <location>
        <begin position="532"/>
        <end position="541"/>
    </location>
</feature>
<feature type="region of interest" description="Disordered" evidence="6">
    <location>
        <begin position="690"/>
        <end position="729"/>
    </location>
</feature>
<dbReference type="InterPro" id="IPR002073">
    <property type="entry name" value="PDEase_catalytic_dom"/>
</dbReference>
<dbReference type="EC" id="3.1.4.-" evidence="5"/>
<dbReference type="PANTHER" id="PTHR11347">
    <property type="entry name" value="CYCLIC NUCLEOTIDE PHOSPHODIESTERASE"/>
    <property type="match status" value="1"/>
</dbReference>
<dbReference type="Proteomes" id="UP000726737">
    <property type="component" value="Unassembled WGS sequence"/>
</dbReference>
<evidence type="ECO:0000256" key="4">
    <source>
        <dbReference type="PIRSR" id="PIRSR623088-3"/>
    </source>
</evidence>
<feature type="domain" description="PDEase" evidence="7">
    <location>
        <begin position="10"/>
        <end position="462"/>
    </location>
</feature>
<dbReference type="SMART" id="SM00471">
    <property type="entry name" value="HDc"/>
    <property type="match status" value="1"/>
</dbReference>
<dbReference type="CDD" id="cd00077">
    <property type="entry name" value="HDc"/>
    <property type="match status" value="1"/>
</dbReference>
<feature type="compositionally biased region" description="Acidic residues" evidence="6">
    <location>
        <begin position="237"/>
        <end position="247"/>
    </location>
</feature>
<feature type="compositionally biased region" description="Low complexity" evidence="6">
    <location>
        <begin position="838"/>
        <end position="848"/>
    </location>
</feature>
<dbReference type="GO" id="GO:0046872">
    <property type="term" value="F:metal ion binding"/>
    <property type="evidence" value="ECO:0007669"/>
    <property type="project" value="UniProtKB-KW"/>
</dbReference>
<evidence type="ECO:0000256" key="2">
    <source>
        <dbReference type="ARBA" id="ARBA00022801"/>
    </source>
</evidence>
<dbReference type="Gene3D" id="1.10.1300.10">
    <property type="entry name" value="3'5'-cyclic nucleotide phosphodiesterase, catalytic domain"/>
    <property type="match status" value="1"/>
</dbReference>
<proteinExistence type="inferred from homology"/>
<dbReference type="InterPro" id="IPR003607">
    <property type="entry name" value="HD/PDEase_dom"/>
</dbReference>
<evidence type="ECO:0000256" key="6">
    <source>
        <dbReference type="SAM" id="MobiDB-lite"/>
    </source>
</evidence>
<dbReference type="GO" id="GO:0007165">
    <property type="term" value="P:signal transduction"/>
    <property type="evidence" value="ECO:0007669"/>
    <property type="project" value="InterPro"/>
</dbReference>
<dbReference type="SUPFAM" id="SSF109604">
    <property type="entry name" value="HD-domain/PDEase-like"/>
    <property type="match status" value="1"/>
</dbReference>
<evidence type="ECO:0000313" key="9">
    <source>
        <dbReference type="Proteomes" id="UP000726737"/>
    </source>
</evidence>
<feature type="active site" description="Proton donor" evidence="3">
    <location>
        <position position="87"/>
    </location>
</feature>
<feature type="binding site" evidence="4">
    <location>
        <position position="128"/>
    </location>
    <ligand>
        <name>Zn(2+)</name>
        <dbReference type="ChEBI" id="CHEBI:29105"/>
        <label>1</label>
    </ligand>
</feature>
<keyword evidence="1 4" id="KW-0479">Metal-binding</keyword>
<dbReference type="EMBL" id="JAAAJA010000068">
    <property type="protein sequence ID" value="KAG0263694.1"/>
    <property type="molecule type" value="Genomic_DNA"/>
</dbReference>
<feature type="binding site" evidence="4">
    <location>
        <position position="128"/>
    </location>
    <ligand>
        <name>Zn(2+)</name>
        <dbReference type="ChEBI" id="CHEBI:29105"/>
        <label>2</label>
    </ligand>
</feature>
<dbReference type="InterPro" id="IPR023174">
    <property type="entry name" value="PDEase_CS"/>
</dbReference>
<evidence type="ECO:0000313" key="8">
    <source>
        <dbReference type="EMBL" id="KAG0263694.1"/>
    </source>
</evidence>
<dbReference type="PROSITE" id="PS00126">
    <property type="entry name" value="PDEASE_I_1"/>
    <property type="match status" value="1"/>
</dbReference>
<feature type="region of interest" description="Disordered" evidence="6">
    <location>
        <begin position="473"/>
        <end position="493"/>
    </location>
</feature>
<sequence length="904" mass="97215">MLFLRHCRLSSEDLITCERALLRFVSGRSKEVNLDFNVWDYTVPEIYGYILGMFVKLGLVECLGITSEELLDFIVDVDRGYLATFYHSFYHAADVTAVLYNMLRGMQASQYLSKPDMAALLLAGLCHDIGHPGLNNLFQVNAQTDLYKQHGEESVLEKYSCSLAMDLVTKHALFRNIAHSPSAIQPEGHYATETCMRDAMIKAILATDMSFHYDMLKNLNGLIEATTTPIYTSASEAETDTEPESEGSEVHEHKTPITPTNPALRAAESLGVMHTPSSGPRKIKSVSIASPVSTDEESLTASPTDIPVGSRSHRRQLSCDSRSSFSSVESGGSSDPHNGSMDDYSHTPADLTPGQRQNLCNCLLHAADISNAVKPWTICKRWSDLVVQEFFRQGDIEKAQGLPVSPNMDRNQHNQPQISLGFGDFVVQPYFETFAELLPKASTLVISLANNRDQWLALQQSSQQFGNDPYLAVDPLEGPSQAKRPSSPMVTPISSGRRVSVAAGVLVLDDSIPLRSLRRLRHSTNTDPSQGHPHRKMKRPLPGRSLSASLQNLYAASGRSSISSGRSSNPLASILKRQSSMIEQDTSYSSPNLLSHVQLRNFPSESGPSHSAQPPPLPPLPVSQVSDPSIPTVSDYQRHKGSSSVSCKTGKDDPGKGFRQKRLASLQVGSQVQTGPRQGYGDGYDVIGGQLSGPGHIPNSSTDHPLAVSGASDQGSNILPSSQAGNRSSTPAVMMNKIKYDWALSPTLPEAPSGSRFGYGPLDGINEHSMGPGSISDATIADGKLAAYPGTIQGSDTPVGPATGGADAAKHENRKLVENGATGLMDHDKNTMPASAVTTTTTTTTTTTPMTRGSGDNEETRLGLVVKTSTCASHSMDNDNEIEHAPITSFVSDGTVAISTASSP</sequence>
<comment type="similarity">
    <text evidence="5">Belongs to the cyclic nucleotide phosphodiesterase family.</text>
</comment>
<gene>
    <name evidence="8" type="ORF">BG011_008297</name>
</gene>
<dbReference type="InterPro" id="IPR036971">
    <property type="entry name" value="PDEase_catalytic_dom_sf"/>
</dbReference>
<dbReference type="PROSITE" id="PS51845">
    <property type="entry name" value="PDEASE_I_2"/>
    <property type="match status" value="1"/>
</dbReference>
<evidence type="ECO:0000256" key="1">
    <source>
        <dbReference type="ARBA" id="ARBA00022723"/>
    </source>
</evidence>
<keyword evidence="9" id="KW-1185">Reference proteome</keyword>
<protein>
    <recommendedName>
        <fullName evidence="5">Phosphodiesterase</fullName>
        <ecNumber evidence="5">3.1.4.-</ecNumber>
    </recommendedName>
</protein>
<dbReference type="GO" id="GO:0004114">
    <property type="term" value="F:3',5'-cyclic-nucleotide phosphodiesterase activity"/>
    <property type="evidence" value="ECO:0007669"/>
    <property type="project" value="InterPro"/>
</dbReference>
<feature type="region of interest" description="Disordered" evidence="6">
    <location>
        <begin position="518"/>
        <end position="543"/>
    </location>
</feature>
<evidence type="ECO:0000256" key="3">
    <source>
        <dbReference type="PIRSR" id="PIRSR623088-1"/>
    </source>
</evidence>